<evidence type="ECO:0000313" key="2">
    <source>
        <dbReference type="EMBL" id="KPM11779.1"/>
    </source>
</evidence>
<dbReference type="Proteomes" id="UP000616769">
    <property type="component" value="Unassembled WGS sequence"/>
</dbReference>
<reference evidence="2 3" key="1">
    <citation type="journal article" date="2015" name="Parasit. Vectors">
        <title>Draft genome of the scabies mite.</title>
        <authorList>
            <person name="Rider S.D.Jr."/>
            <person name="Morgan M.S."/>
            <person name="Arlian L.G."/>
        </authorList>
    </citation>
    <scope>NUCLEOTIDE SEQUENCE [LARGE SCALE GENOMIC DNA]</scope>
    <source>
        <strain evidence="2">Arlian Lab</strain>
    </source>
</reference>
<feature type="region of interest" description="Disordered" evidence="1">
    <location>
        <begin position="1"/>
        <end position="29"/>
    </location>
</feature>
<feature type="compositionally biased region" description="Polar residues" evidence="1">
    <location>
        <begin position="164"/>
        <end position="200"/>
    </location>
</feature>
<feature type="region of interest" description="Disordered" evidence="1">
    <location>
        <begin position="144"/>
        <end position="200"/>
    </location>
</feature>
<evidence type="ECO:0000313" key="3">
    <source>
        <dbReference type="Proteomes" id="UP000616769"/>
    </source>
</evidence>
<accession>A0A132ALP9</accession>
<dbReference type="AlphaFoldDB" id="A0A132ALP9"/>
<feature type="compositionally biased region" description="Basic residues" evidence="1">
    <location>
        <begin position="11"/>
        <end position="20"/>
    </location>
</feature>
<feature type="compositionally biased region" description="Low complexity" evidence="1">
    <location>
        <begin position="149"/>
        <end position="163"/>
    </location>
</feature>
<name>A0A132ALP9_SARSC</name>
<protein>
    <submittedName>
        <fullName evidence="2">Uncharacterized protein</fullName>
    </submittedName>
</protein>
<dbReference type="OrthoDB" id="6235974at2759"/>
<comment type="caution">
    <text evidence="2">The sequence shown here is derived from an EMBL/GenBank/DDBJ whole genome shotgun (WGS) entry which is preliminary data.</text>
</comment>
<feature type="compositionally biased region" description="Low complexity" evidence="1">
    <location>
        <begin position="58"/>
        <end position="79"/>
    </location>
</feature>
<proteinExistence type="predicted"/>
<feature type="region of interest" description="Disordered" evidence="1">
    <location>
        <begin position="58"/>
        <end position="120"/>
    </location>
</feature>
<feature type="compositionally biased region" description="Low complexity" evidence="1">
    <location>
        <begin position="90"/>
        <end position="112"/>
    </location>
</feature>
<dbReference type="VEuPathDB" id="VectorBase:SSCA004080"/>
<feature type="compositionally biased region" description="Basic and acidic residues" evidence="1">
    <location>
        <begin position="1"/>
        <end position="10"/>
    </location>
</feature>
<sequence>MTLTHKDNHNNHHHHQHKQTNQKDQQNSRYNCDQVIHKGTKSLDGSVMASTVNSNLGVNNLKNSNSFNSTNTNNSVSKNSGHHRFYAKYPNGSSGLSSGSTSSSQSNLQPSDDSCRESLSPSPILVETSFACANPITRSVSVLNGSSGGSNSNSTIGNNNSEGITKSTPPYVIINQSSCDSMKRSTSMSQTRRTVMTTEL</sequence>
<evidence type="ECO:0000256" key="1">
    <source>
        <dbReference type="SAM" id="MobiDB-lite"/>
    </source>
</evidence>
<dbReference type="EMBL" id="JXLN01017925">
    <property type="protein sequence ID" value="KPM11779.1"/>
    <property type="molecule type" value="Genomic_DNA"/>
</dbReference>
<organism evidence="2 3">
    <name type="scientific">Sarcoptes scabiei</name>
    <name type="common">Itch mite</name>
    <name type="synonym">Acarus scabiei</name>
    <dbReference type="NCBI Taxonomy" id="52283"/>
    <lineage>
        <taxon>Eukaryota</taxon>
        <taxon>Metazoa</taxon>
        <taxon>Ecdysozoa</taxon>
        <taxon>Arthropoda</taxon>
        <taxon>Chelicerata</taxon>
        <taxon>Arachnida</taxon>
        <taxon>Acari</taxon>
        <taxon>Acariformes</taxon>
        <taxon>Sarcoptiformes</taxon>
        <taxon>Astigmata</taxon>
        <taxon>Psoroptidia</taxon>
        <taxon>Sarcoptoidea</taxon>
        <taxon>Sarcoptidae</taxon>
        <taxon>Sarcoptinae</taxon>
        <taxon>Sarcoptes</taxon>
    </lineage>
</organism>
<gene>
    <name evidence="2" type="ORF">QR98_0103540</name>
</gene>